<sequence>MLRLLVPAAHLGPGDHCGQEGQGQEAQQQLTLAELAGITNSDFLSKHESTGICREALPRWTAVSAQDGKPRSDPGPRAGDAGRQQRSTDCKRQVGSPPTGRGAAWVGYRSTEHIKFNLTAIHIICVGTKEERGYYEGKSMQDLDRDENSKLLMVQARSRQRRDGVLKWDALTPELPIPLTDTKISGSVGQTVAVYDIVSHCMSYMWFQVVCLLVLQLSFPKSGLQAAFPLSFQGISGALLGIAPPSYSCPAALGGAPE</sequence>
<keyword evidence="3" id="KW-1185">Reference proteome</keyword>
<protein>
    <submittedName>
        <fullName evidence="2">Uncharacterized protein</fullName>
    </submittedName>
</protein>
<dbReference type="Proteomes" id="UP000028990">
    <property type="component" value="Unassembled WGS sequence"/>
</dbReference>
<evidence type="ECO:0000313" key="2">
    <source>
        <dbReference type="EMBL" id="KFO31719.1"/>
    </source>
</evidence>
<proteinExistence type="predicted"/>
<dbReference type="AlphaFoldDB" id="A0A091DI00"/>
<evidence type="ECO:0000256" key="1">
    <source>
        <dbReference type="SAM" id="MobiDB-lite"/>
    </source>
</evidence>
<feature type="region of interest" description="Disordered" evidence="1">
    <location>
        <begin position="61"/>
        <end position="104"/>
    </location>
</feature>
<dbReference type="EMBL" id="KN122248">
    <property type="protein sequence ID" value="KFO31719.1"/>
    <property type="molecule type" value="Genomic_DNA"/>
</dbReference>
<organism evidence="2 3">
    <name type="scientific">Fukomys damarensis</name>
    <name type="common">Damaraland mole rat</name>
    <name type="synonym">Cryptomys damarensis</name>
    <dbReference type="NCBI Taxonomy" id="885580"/>
    <lineage>
        <taxon>Eukaryota</taxon>
        <taxon>Metazoa</taxon>
        <taxon>Chordata</taxon>
        <taxon>Craniata</taxon>
        <taxon>Vertebrata</taxon>
        <taxon>Euteleostomi</taxon>
        <taxon>Mammalia</taxon>
        <taxon>Eutheria</taxon>
        <taxon>Euarchontoglires</taxon>
        <taxon>Glires</taxon>
        <taxon>Rodentia</taxon>
        <taxon>Hystricomorpha</taxon>
        <taxon>Bathyergidae</taxon>
        <taxon>Fukomys</taxon>
    </lineage>
</organism>
<gene>
    <name evidence="2" type="ORF">H920_06918</name>
</gene>
<evidence type="ECO:0000313" key="3">
    <source>
        <dbReference type="Proteomes" id="UP000028990"/>
    </source>
</evidence>
<reference evidence="2 3" key="1">
    <citation type="submission" date="2013-11" db="EMBL/GenBank/DDBJ databases">
        <title>The Damaraland mole rat (Fukomys damarensis) genome and evolution of African mole rats.</title>
        <authorList>
            <person name="Gladyshev V.N."/>
            <person name="Fang X."/>
        </authorList>
    </citation>
    <scope>NUCLEOTIDE SEQUENCE [LARGE SCALE GENOMIC DNA]</scope>
    <source>
        <tissue evidence="2">Liver</tissue>
    </source>
</reference>
<accession>A0A091DI00</accession>
<name>A0A091DI00_FUKDA</name>